<dbReference type="Proteomes" id="UP000238220">
    <property type="component" value="Unassembled WGS sequence"/>
</dbReference>
<accession>A0A2S5TCM6</accession>
<reference evidence="1 2" key="1">
    <citation type="submission" date="2018-02" db="EMBL/GenBank/DDBJ databases">
        <title>Genome sequencing of Solimonas sp. HR-BB.</title>
        <authorList>
            <person name="Lee Y."/>
            <person name="Jeon C.O."/>
        </authorList>
    </citation>
    <scope>NUCLEOTIDE SEQUENCE [LARGE SCALE GENOMIC DNA]</scope>
    <source>
        <strain evidence="1 2">HR-BB</strain>
    </source>
</reference>
<name>A0A2S5TCM6_9GAMM</name>
<keyword evidence="2" id="KW-1185">Reference proteome</keyword>
<dbReference type="OrthoDB" id="290218at2"/>
<protein>
    <submittedName>
        <fullName evidence="1">Uncharacterized protein</fullName>
    </submittedName>
</protein>
<dbReference type="AlphaFoldDB" id="A0A2S5TCM6"/>
<dbReference type="RefSeq" id="WP_104231525.1">
    <property type="nucleotide sequence ID" value="NZ_PSNW01000010.1"/>
</dbReference>
<evidence type="ECO:0000313" key="1">
    <source>
        <dbReference type="EMBL" id="PPE72715.1"/>
    </source>
</evidence>
<sequence length="95" mass="10399">MTPAQIAHDRAAHHVKARHRLDAMGDVPPVTDAEGTRNYAEAFLHAASCSECAFWCRGQGQCRRHAPRVTRSAGVTESIWPRTGAGDWCGDWAQA</sequence>
<evidence type="ECO:0000313" key="2">
    <source>
        <dbReference type="Proteomes" id="UP000238220"/>
    </source>
</evidence>
<gene>
    <name evidence="1" type="ORF">C3942_16840</name>
</gene>
<organism evidence="1 2">
    <name type="scientific">Solimonas fluminis</name>
    <dbReference type="NCBI Taxonomy" id="2086571"/>
    <lineage>
        <taxon>Bacteria</taxon>
        <taxon>Pseudomonadati</taxon>
        <taxon>Pseudomonadota</taxon>
        <taxon>Gammaproteobacteria</taxon>
        <taxon>Nevskiales</taxon>
        <taxon>Nevskiaceae</taxon>
        <taxon>Solimonas</taxon>
    </lineage>
</organism>
<dbReference type="EMBL" id="PSNW01000010">
    <property type="protein sequence ID" value="PPE72715.1"/>
    <property type="molecule type" value="Genomic_DNA"/>
</dbReference>
<proteinExistence type="predicted"/>
<comment type="caution">
    <text evidence="1">The sequence shown here is derived from an EMBL/GenBank/DDBJ whole genome shotgun (WGS) entry which is preliminary data.</text>
</comment>